<evidence type="ECO:0000256" key="7">
    <source>
        <dbReference type="RuleBase" id="RU366049"/>
    </source>
</evidence>
<evidence type="ECO:0000259" key="9">
    <source>
        <dbReference type="Pfam" id="PF07962"/>
    </source>
</evidence>
<accession>A0AAE0WWY8</accession>
<keyword evidence="4" id="KW-0236">DNA replication inhibitor</keyword>
<feature type="region of interest" description="Disordered" evidence="8">
    <location>
        <begin position="244"/>
        <end position="266"/>
    </location>
</feature>
<evidence type="ECO:0000256" key="4">
    <source>
        <dbReference type="ARBA" id="ARBA00022880"/>
    </source>
</evidence>
<dbReference type="InterPro" id="IPR040038">
    <property type="entry name" value="TIPIN/Csm3/Swi3"/>
</dbReference>
<evidence type="ECO:0000256" key="2">
    <source>
        <dbReference type="ARBA" id="ARBA00006075"/>
    </source>
</evidence>
<feature type="domain" description="Chromosome segregation in meiosis protein 3" evidence="9">
    <location>
        <begin position="64"/>
        <end position="145"/>
    </location>
</feature>
<protein>
    <recommendedName>
        <fullName evidence="7">Chromosome segregation in meiosis protein</fullName>
    </recommendedName>
</protein>
<comment type="subcellular location">
    <subcellularLocation>
        <location evidence="1 7">Nucleus</location>
    </subcellularLocation>
</comment>
<name>A0AAE0WWY8_9PEZI</name>
<evidence type="ECO:0000256" key="6">
    <source>
        <dbReference type="ARBA" id="ARBA00023306"/>
    </source>
</evidence>
<keyword evidence="6 7" id="KW-0131">Cell cycle</keyword>
<keyword evidence="3 7" id="KW-0227">DNA damage</keyword>
<reference evidence="10" key="1">
    <citation type="submission" date="2023-07" db="EMBL/GenBank/DDBJ databases">
        <title>Black Yeasts Isolated from many extreme environments.</title>
        <authorList>
            <person name="Coleine C."/>
            <person name="Stajich J.E."/>
            <person name="Selbmann L."/>
        </authorList>
    </citation>
    <scope>NUCLEOTIDE SEQUENCE</scope>
    <source>
        <strain evidence="10">CCFEE 5485</strain>
    </source>
</reference>
<comment type="caution">
    <text evidence="10">The sequence shown here is derived from an EMBL/GenBank/DDBJ whole genome shotgun (WGS) entry which is preliminary data.</text>
</comment>
<dbReference type="RefSeq" id="XP_064696854.1">
    <property type="nucleotide sequence ID" value="XM_064835804.1"/>
</dbReference>
<proteinExistence type="inferred from homology"/>
<evidence type="ECO:0000256" key="5">
    <source>
        <dbReference type="ARBA" id="ARBA00023242"/>
    </source>
</evidence>
<dbReference type="Proteomes" id="UP001274830">
    <property type="component" value="Unassembled WGS sequence"/>
</dbReference>
<gene>
    <name evidence="10" type="primary">CSM3</name>
    <name evidence="10" type="ORF">LTR78_001019</name>
</gene>
<dbReference type="GO" id="GO:0003677">
    <property type="term" value="F:DNA binding"/>
    <property type="evidence" value="ECO:0007669"/>
    <property type="project" value="TreeGrafter"/>
</dbReference>
<dbReference type="GO" id="GO:0031298">
    <property type="term" value="C:replication fork protection complex"/>
    <property type="evidence" value="ECO:0007669"/>
    <property type="project" value="TreeGrafter"/>
</dbReference>
<dbReference type="InterPro" id="IPR012923">
    <property type="entry name" value="Csm3"/>
</dbReference>
<dbReference type="Pfam" id="PF07962">
    <property type="entry name" value="Swi3"/>
    <property type="match status" value="1"/>
</dbReference>
<keyword evidence="5 7" id="KW-0539">Nucleus</keyword>
<dbReference type="GO" id="GO:0006974">
    <property type="term" value="P:DNA damage response"/>
    <property type="evidence" value="ECO:0007669"/>
    <property type="project" value="UniProtKB-KW"/>
</dbReference>
<dbReference type="PANTHER" id="PTHR13220:SF11">
    <property type="entry name" value="TIMELESS-INTERACTING PROTEIN"/>
    <property type="match status" value="1"/>
</dbReference>
<comment type="function">
    <text evidence="7">Plays an important role in the control of DNA replication and the maintenance of replication fork stability.</text>
</comment>
<dbReference type="AlphaFoldDB" id="A0AAE0WWY8"/>
<dbReference type="GO" id="GO:0031297">
    <property type="term" value="P:replication fork processing"/>
    <property type="evidence" value="ECO:0007669"/>
    <property type="project" value="UniProtKB-UniRule"/>
</dbReference>
<feature type="region of interest" description="Disordered" evidence="8">
    <location>
        <begin position="291"/>
        <end position="316"/>
    </location>
</feature>
<evidence type="ECO:0000256" key="1">
    <source>
        <dbReference type="ARBA" id="ARBA00004123"/>
    </source>
</evidence>
<evidence type="ECO:0000313" key="11">
    <source>
        <dbReference type="Proteomes" id="UP001274830"/>
    </source>
</evidence>
<evidence type="ECO:0000313" key="10">
    <source>
        <dbReference type="EMBL" id="KAK3679458.1"/>
    </source>
</evidence>
<evidence type="ECO:0000256" key="8">
    <source>
        <dbReference type="SAM" id="MobiDB-lite"/>
    </source>
</evidence>
<dbReference type="PANTHER" id="PTHR13220">
    <property type="entry name" value="TIMELESS INTERACTING-RELATED"/>
    <property type="match status" value="1"/>
</dbReference>
<dbReference type="GO" id="GO:0043111">
    <property type="term" value="P:replication fork arrest"/>
    <property type="evidence" value="ECO:0007669"/>
    <property type="project" value="TreeGrafter"/>
</dbReference>
<dbReference type="GO" id="GO:0000076">
    <property type="term" value="P:DNA replication checkpoint signaling"/>
    <property type="evidence" value="ECO:0007669"/>
    <property type="project" value="UniProtKB-UniRule"/>
</dbReference>
<dbReference type="EMBL" id="JAUTXT010000002">
    <property type="protein sequence ID" value="KAK3679458.1"/>
    <property type="molecule type" value="Genomic_DNA"/>
</dbReference>
<comment type="similarity">
    <text evidence="2 7">Belongs to the CSM3 family.</text>
</comment>
<dbReference type="GeneID" id="89960337"/>
<keyword evidence="11" id="KW-1185">Reference proteome</keyword>
<sequence>MPTAVSPNPRAADGATNYVQEVDDFLRDLPIDRNENENPTNIDLTTKDVDEEIKIRKPRKPVPKLDENLLLSDRGIIALRRQARRLKLKGKGHEFSDIGRLLGIYQLWLDDMFPKAKFRDGMKMVEKLGRGKRMNVMRKGWIDGTKTRVREGSMERIGDDRAGAGAGAAEDDRSFDDLFEDEQMLDRPLNGDSNDVPPDDELDALTNENVAPIITRPQPQSRPMFEDDEDELDEMLAHDKDHASVHAHRPTQRNSGLFQDDHGEPDEDELDALLAEEPLGQIGTRAVQDLTKAAPPGPEQSGEFDDEEEVLASMGW</sequence>
<organism evidence="10 11">
    <name type="scientific">Recurvomyces mirabilis</name>
    <dbReference type="NCBI Taxonomy" id="574656"/>
    <lineage>
        <taxon>Eukaryota</taxon>
        <taxon>Fungi</taxon>
        <taxon>Dikarya</taxon>
        <taxon>Ascomycota</taxon>
        <taxon>Pezizomycotina</taxon>
        <taxon>Dothideomycetes</taxon>
        <taxon>Dothideomycetidae</taxon>
        <taxon>Mycosphaerellales</taxon>
        <taxon>Teratosphaeriaceae</taxon>
        <taxon>Recurvomyces</taxon>
    </lineage>
</organism>
<evidence type="ECO:0000256" key="3">
    <source>
        <dbReference type="ARBA" id="ARBA00022763"/>
    </source>
</evidence>